<dbReference type="InterPro" id="IPR050365">
    <property type="entry name" value="TIM50"/>
</dbReference>
<gene>
    <name evidence="7" type="primary">ctdspl2b</name>
</gene>
<reference evidence="7" key="2">
    <citation type="submission" date="2025-08" db="UniProtKB">
        <authorList>
            <consortium name="Ensembl"/>
        </authorList>
    </citation>
    <scope>IDENTIFICATION</scope>
</reference>
<dbReference type="Gene3D" id="3.40.50.1000">
    <property type="entry name" value="HAD superfamily/HAD-like"/>
    <property type="match status" value="1"/>
</dbReference>
<keyword evidence="1" id="KW-0378">Hydrolase</keyword>
<feature type="region of interest" description="Disordered" evidence="5">
    <location>
        <begin position="1"/>
        <end position="42"/>
    </location>
</feature>
<dbReference type="NCBIfam" id="TIGR02251">
    <property type="entry name" value="HIF-SF_euk"/>
    <property type="match status" value="1"/>
</dbReference>
<dbReference type="PANTHER" id="PTHR12210">
    <property type="entry name" value="DULLARD PROTEIN PHOSPHATASE"/>
    <property type="match status" value="1"/>
</dbReference>
<evidence type="ECO:0000256" key="5">
    <source>
        <dbReference type="SAM" id="MobiDB-lite"/>
    </source>
</evidence>
<evidence type="ECO:0000313" key="7">
    <source>
        <dbReference type="Ensembl" id="ENSSORP00005000170.1"/>
    </source>
</evidence>
<dbReference type="GO" id="GO:0004721">
    <property type="term" value="F:phosphoprotein phosphatase activity"/>
    <property type="evidence" value="ECO:0007669"/>
    <property type="project" value="UniProtKB-KW"/>
</dbReference>
<keyword evidence="8" id="KW-1185">Reference proteome</keyword>
<dbReference type="Proteomes" id="UP000472271">
    <property type="component" value="Chromosome 3"/>
</dbReference>
<dbReference type="AlphaFoldDB" id="A0A672YAP2"/>
<dbReference type="InParanoid" id="A0A672YAP2"/>
<feature type="domain" description="FCP1 homology" evidence="6">
    <location>
        <begin position="294"/>
        <end position="453"/>
    </location>
</feature>
<dbReference type="Pfam" id="PF03031">
    <property type="entry name" value="NIF"/>
    <property type="match status" value="1"/>
</dbReference>
<dbReference type="Ensembl" id="ENSSORT00005000186.1">
    <property type="protein sequence ID" value="ENSSORP00005000170.1"/>
    <property type="gene ID" value="ENSSORG00005000105.1"/>
</dbReference>
<dbReference type="PROSITE" id="PS50969">
    <property type="entry name" value="FCP1"/>
    <property type="match status" value="1"/>
</dbReference>
<dbReference type="InterPro" id="IPR023214">
    <property type="entry name" value="HAD_sf"/>
</dbReference>
<keyword evidence="2" id="KW-0904">Protein phosphatase</keyword>
<proteinExistence type="inferred from homology"/>
<reference evidence="7" key="1">
    <citation type="submission" date="2019-06" db="EMBL/GenBank/DDBJ databases">
        <authorList>
            <consortium name="Wellcome Sanger Institute Data Sharing"/>
        </authorList>
    </citation>
    <scope>NUCLEOTIDE SEQUENCE [LARGE SCALE GENOMIC DNA]</scope>
</reference>
<protein>
    <submittedName>
        <fullName evidence="7">CTD (carboxy-terminal domain, RNA polymerase II, polypeptide A) small phosphatase like 2b</fullName>
    </submittedName>
</protein>
<evidence type="ECO:0000256" key="4">
    <source>
        <dbReference type="ARBA" id="ARBA00038355"/>
    </source>
</evidence>
<comment type="function">
    <text evidence="3">Probable phosphatase.</text>
</comment>
<comment type="similarity">
    <text evidence="4">Belongs to the CTDSPL2 family.</text>
</comment>
<dbReference type="SMART" id="SM00577">
    <property type="entry name" value="CPDc"/>
    <property type="match status" value="1"/>
</dbReference>
<dbReference type="InterPro" id="IPR011948">
    <property type="entry name" value="Dullard_phosphatase"/>
</dbReference>
<accession>A0A672YAP2</accession>
<name>A0A672YAP2_9TELE</name>
<feature type="region of interest" description="Disordered" evidence="5">
    <location>
        <begin position="73"/>
        <end position="105"/>
    </location>
</feature>
<dbReference type="FunFam" id="3.40.50.1000:FF:000015">
    <property type="entry name" value="CTD small phosphatase-like protein 2"/>
    <property type="match status" value="1"/>
</dbReference>
<evidence type="ECO:0000313" key="8">
    <source>
        <dbReference type="Proteomes" id="UP000472271"/>
    </source>
</evidence>
<evidence type="ECO:0000256" key="1">
    <source>
        <dbReference type="ARBA" id="ARBA00022801"/>
    </source>
</evidence>
<sequence>MRLRMRKASQQPNPSLASRPSRTKRRHSEVEEDTPTSGGRGLFSTIKKFIRGNAVKVQQESPAKKSRLHCDVDNNLITSTPPNANNPRSRVGRRGPVNGREWQTPNKTTHTQISVFPTALLTLSPVTASPPRTTLLGTIFSPVFNFFSPAKNASSGSDSPDQALEAEEIVKQLDIEQAVETPTSTATSTQELCATTNFYSSVSQLPPLRPPHIPEVSSTVEEGELDTDADLPPLTAPGSSPDMAYVDSPPAAVPPEASYEEDWEVFDPYFFIKHVPPLTEEQLTRKPALPLKTRSTPEFSLVLDLDETLVHCSLNELEDAALTFPVLFQDVIYQVYVRLRPFFREFLERMSQIYEIILFTASKKVYADKLLNILDPKKQLVRHRLFREHCVCVQGNYIKDLNILGRDLSKTIIIDNSPQAFAYQLSNGIPIESWFMDKNDNELLKLVPFLEKLVEMNEDVRPHVRERFRLHDLLPPD</sequence>
<evidence type="ECO:0000256" key="2">
    <source>
        <dbReference type="ARBA" id="ARBA00022912"/>
    </source>
</evidence>
<dbReference type="InterPro" id="IPR036412">
    <property type="entry name" value="HAD-like_sf"/>
</dbReference>
<reference evidence="7" key="3">
    <citation type="submission" date="2025-09" db="UniProtKB">
        <authorList>
            <consortium name="Ensembl"/>
        </authorList>
    </citation>
    <scope>IDENTIFICATION</scope>
</reference>
<dbReference type="InterPro" id="IPR004274">
    <property type="entry name" value="FCP1_dom"/>
</dbReference>
<organism evidence="7 8">
    <name type="scientific">Sphaeramia orbicularis</name>
    <name type="common">orbiculate cardinalfish</name>
    <dbReference type="NCBI Taxonomy" id="375764"/>
    <lineage>
        <taxon>Eukaryota</taxon>
        <taxon>Metazoa</taxon>
        <taxon>Chordata</taxon>
        <taxon>Craniata</taxon>
        <taxon>Vertebrata</taxon>
        <taxon>Euteleostomi</taxon>
        <taxon>Actinopterygii</taxon>
        <taxon>Neopterygii</taxon>
        <taxon>Teleostei</taxon>
        <taxon>Neoteleostei</taxon>
        <taxon>Acanthomorphata</taxon>
        <taxon>Gobiaria</taxon>
        <taxon>Kurtiformes</taxon>
        <taxon>Apogonoidei</taxon>
        <taxon>Apogonidae</taxon>
        <taxon>Apogoninae</taxon>
        <taxon>Sphaeramia</taxon>
    </lineage>
</organism>
<evidence type="ECO:0000259" key="6">
    <source>
        <dbReference type="PROSITE" id="PS50969"/>
    </source>
</evidence>
<evidence type="ECO:0000256" key="3">
    <source>
        <dbReference type="ARBA" id="ARBA00037324"/>
    </source>
</evidence>
<dbReference type="GO" id="GO:0005634">
    <property type="term" value="C:nucleus"/>
    <property type="evidence" value="ECO:0007669"/>
    <property type="project" value="UniProtKB-ARBA"/>
</dbReference>
<feature type="compositionally biased region" description="Polar residues" evidence="5">
    <location>
        <begin position="8"/>
        <end position="20"/>
    </location>
</feature>
<feature type="compositionally biased region" description="Polar residues" evidence="5">
    <location>
        <begin position="75"/>
        <end position="88"/>
    </location>
</feature>
<dbReference type="SUPFAM" id="SSF56784">
    <property type="entry name" value="HAD-like"/>
    <property type="match status" value="1"/>
</dbReference>
<dbReference type="CDD" id="cd07521">
    <property type="entry name" value="HAD_FCP1-like"/>
    <property type="match status" value="1"/>
</dbReference>
<feature type="region of interest" description="Disordered" evidence="5">
    <location>
        <begin position="205"/>
        <end position="242"/>
    </location>
</feature>